<evidence type="ECO:0000256" key="1">
    <source>
        <dbReference type="SAM" id="MobiDB-lite"/>
    </source>
</evidence>
<feature type="region of interest" description="Disordered" evidence="1">
    <location>
        <begin position="243"/>
        <end position="266"/>
    </location>
</feature>
<keyword evidence="3" id="KW-1185">Reference proteome</keyword>
<dbReference type="OrthoDB" id="2985946at2759"/>
<dbReference type="Proteomes" id="UP000807306">
    <property type="component" value="Unassembled WGS sequence"/>
</dbReference>
<feature type="region of interest" description="Disordered" evidence="1">
    <location>
        <begin position="511"/>
        <end position="551"/>
    </location>
</feature>
<reference evidence="2" key="1">
    <citation type="submission" date="2020-11" db="EMBL/GenBank/DDBJ databases">
        <authorList>
            <consortium name="DOE Joint Genome Institute"/>
            <person name="Ahrendt S."/>
            <person name="Riley R."/>
            <person name="Andreopoulos W."/>
            <person name="Labutti K."/>
            <person name="Pangilinan J."/>
            <person name="Ruiz-Duenas F.J."/>
            <person name="Barrasa J.M."/>
            <person name="Sanchez-Garcia M."/>
            <person name="Camarero S."/>
            <person name="Miyauchi S."/>
            <person name="Serrano A."/>
            <person name="Linde D."/>
            <person name="Babiker R."/>
            <person name="Drula E."/>
            <person name="Ayuso-Fernandez I."/>
            <person name="Pacheco R."/>
            <person name="Padilla G."/>
            <person name="Ferreira P."/>
            <person name="Barriuso J."/>
            <person name="Kellner H."/>
            <person name="Castanera R."/>
            <person name="Alfaro M."/>
            <person name="Ramirez L."/>
            <person name="Pisabarro A.G."/>
            <person name="Kuo A."/>
            <person name="Tritt A."/>
            <person name="Lipzen A."/>
            <person name="He G."/>
            <person name="Yan M."/>
            <person name="Ng V."/>
            <person name="Cullen D."/>
            <person name="Martin F."/>
            <person name="Rosso M.-N."/>
            <person name="Henrissat B."/>
            <person name="Hibbett D."/>
            <person name="Martinez A.T."/>
            <person name="Grigoriev I.V."/>
        </authorList>
    </citation>
    <scope>NUCLEOTIDE SEQUENCE</scope>
    <source>
        <strain evidence="2">CBS 506.95</strain>
    </source>
</reference>
<feature type="compositionally biased region" description="Polar residues" evidence="1">
    <location>
        <begin position="247"/>
        <end position="257"/>
    </location>
</feature>
<dbReference type="AlphaFoldDB" id="A0A9P6EJV8"/>
<dbReference type="EMBL" id="MU157841">
    <property type="protein sequence ID" value="KAF9530215.1"/>
    <property type="molecule type" value="Genomic_DNA"/>
</dbReference>
<proteinExistence type="predicted"/>
<feature type="compositionally biased region" description="Polar residues" evidence="1">
    <location>
        <begin position="536"/>
        <end position="545"/>
    </location>
</feature>
<accession>A0A9P6EJV8</accession>
<name>A0A9P6EJV8_9AGAR</name>
<feature type="compositionally biased region" description="Polar residues" evidence="1">
    <location>
        <begin position="478"/>
        <end position="490"/>
    </location>
</feature>
<sequence length="688" mass="76206">MMKTPANLESLPQELKDLIVDHVAQIPNESERLQALCSTALVSRRFRYWAHKRLFATIMFRGKYGKTPSVIVLRMRQLRDLIYADPNSENTGIASHIRSFTLSVGGLRSSVLPPLEDEDDALPDILQKLHLSGARPRSLSILLFMPGDNDQLDWDSLRGSFRRALLAVCRSPLLTTLRLRGLKNVPRTILAGSFLDNIKFNNISILDSPEFGDLPTPPSDDGLSLQCPGETLRHHSSLSRMEVLGPQSGSSTNNASAPQLELTETEHSKNCGPYAVRPEFKDYDYQWGSTAVSSLTPPSSDSAQSDAQSYHDYVHLESIETDHSFPIIDILDLTPTRSHPPKHVFQKLRSLTLSIKNSDAFAKSSFLFENTPNVEKLEIKLNCVNKTKSALGFQSLPNIKHLRLIHRLHTPIYSTLSSLNQAKHPTVQDMINLLTNSELPKSLKRISITLSVKPPYIEYGTSSSGPERDVATQDDDIPSSSQAAQGNNRSALDVGDAETAAVQDPALLTEKAQSDNAQESSTSEGAQSGAAAMHIQMSSPSTSSLKPEKPERASTRIIPLQTLFANASHILEPLDNLLGVPIPPSYHSLTPSIPSSPPTQAPSNPLHDHFAEVNYFTIRLELDLYLVPKDFTKKHEKEFVEEANEYVRREFFPRLRERADRNEPGKGNTAGFGVVVTPRYRTMSDSTA</sequence>
<feature type="compositionally biased region" description="Polar residues" evidence="1">
    <location>
        <begin position="514"/>
        <end position="526"/>
    </location>
</feature>
<protein>
    <submittedName>
        <fullName evidence="2">Uncharacterized protein</fullName>
    </submittedName>
</protein>
<evidence type="ECO:0000313" key="2">
    <source>
        <dbReference type="EMBL" id="KAF9530215.1"/>
    </source>
</evidence>
<organism evidence="2 3">
    <name type="scientific">Crepidotus variabilis</name>
    <dbReference type="NCBI Taxonomy" id="179855"/>
    <lineage>
        <taxon>Eukaryota</taxon>
        <taxon>Fungi</taxon>
        <taxon>Dikarya</taxon>
        <taxon>Basidiomycota</taxon>
        <taxon>Agaricomycotina</taxon>
        <taxon>Agaricomycetes</taxon>
        <taxon>Agaricomycetidae</taxon>
        <taxon>Agaricales</taxon>
        <taxon>Agaricineae</taxon>
        <taxon>Crepidotaceae</taxon>
        <taxon>Crepidotus</taxon>
    </lineage>
</organism>
<gene>
    <name evidence="2" type="ORF">CPB83DRAFT_905488</name>
</gene>
<comment type="caution">
    <text evidence="2">The sequence shown here is derived from an EMBL/GenBank/DDBJ whole genome shotgun (WGS) entry which is preliminary data.</text>
</comment>
<evidence type="ECO:0000313" key="3">
    <source>
        <dbReference type="Proteomes" id="UP000807306"/>
    </source>
</evidence>
<feature type="region of interest" description="Disordered" evidence="1">
    <location>
        <begin position="457"/>
        <end position="493"/>
    </location>
</feature>